<feature type="compositionally biased region" description="Basic and acidic residues" evidence="1">
    <location>
        <begin position="844"/>
        <end position="853"/>
    </location>
</feature>
<feature type="domain" description="Helicase-associated" evidence="2">
    <location>
        <begin position="741"/>
        <end position="803"/>
    </location>
</feature>
<evidence type="ECO:0000313" key="3">
    <source>
        <dbReference type="EMBL" id="KAL3760934.1"/>
    </source>
</evidence>
<feature type="domain" description="Helicase-associated" evidence="2">
    <location>
        <begin position="254"/>
        <end position="328"/>
    </location>
</feature>
<feature type="domain" description="Helicase-associated" evidence="2">
    <location>
        <begin position="399"/>
        <end position="467"/>
    </location>
</feature>
<dbReference type="Gene3D" id="6.10.140.530">
    <property type="match status" value="5"/>
</dbReference>
<name>A0ABD3ME99_9STRA</name>
<evidence type="ECO:0000313" key="4">
    <source>
        <dbReference type="Proteomes" id="UP001530293"/>
    </source>
</evidence>
<feature type="domain" description="Helicase-associated" evidence="2">
    <location>
        <begin position="584"/>
        <end position="652"/>
    </location>
</feature>
<feature type="region of interest" description="Disordered" evidence="1">
    <location>
        <begin position="1"/>
        <end position="82"/>
    </location>
</feature>
<feature type="region of interest" description="Disordered" evidence="1">
    <location>
        <begin position="208"/>
        <end position="236"/>
    </location>
</feature>
<reference evidence="3 4" key="1">
    <citation type="submission" date="2024-10" db="EMBL/GenBank/DDBJ databases">
        <title>Updated reference genomes for cyclostephanoid diatoms.</title>
        <authorList>
            <person name="Roberts W.R."/>
            <person name="Alverson A.J."/>
        </authorList>
    </citation>
    <scope>NUCLEOTIDE SEQUENCE [LARGE SCALE GENOMIC DNA]</scope>
    <source>
        <strain evidence="3 4">AJA232-27</strain>
    </source>
</reference>
<dbReference type="EMBL" id="JALLBG020000168">
    <property type="protein sequence ID" value="KAL3760934.1"/>
    <property type="molecule type" value="Genomic_DNA"/>
</dbReference>
<feature type="domain" description="Helicase-associated" evidence="2">
    <location>
        <begin position="662"/>
        <end position="724"/>
    </location>
</feature>
<proteinExistence type="predicted"/>
<feature type="compositionally biased region" description="Low complexity" evidence="1">
    <location>
        <begin position="208"/>
        <end position="217"/>
    </location>
</feature>
<feature type="compositionally biased region" description="Low complexity" evidence="1">
    <location>
        <begin position="1"/>
        <end position="16"/>
    </location>
</feature>
<dbReference type="AlphaFoldDB" id="A0ABD3ME99"/>
<evidence type="ECO:0000259" key="2">
    <source>
        <dbReference type="Pfam" id="PF03457"/>
    </source>
</evidence>
<feature type="region of interest" description="Disordered" evidence="1">
    <location>
        <begin position="812"/>
        <end position="853"/>
    </location>
</feature>
<feature type="compositionally biased region" description="Pro residues" evidence="1">
    <location>
        <begin position="50"/>
        <end position="59"/>
    </location>
</feature>
<evidence type="ECO:0000256" key="1">
    <source>
        <dbReference type="SAM" id="MobiDB-lite"/>
    </source>
</evidence>
<feature type="region of interest" description="Disordered" evidence="1">
    <location>
        <begin position="134"/>
        <end position="154"/>
    </location>
</feature>
<dbReference type="Pfam" id="PF03457">
    <property type="entry name" value="HA"/>
    <property type="match status" value="5"/>
</dbReference>
<dbReference type="Proteomes" id="UP001530293">
    <property type="component" value="Unassembled WGS sequence"/>
</dbReference>
<sequence>MEMEEAMTMIAAGDLNDLSDNDNDDGDGEEDDDETNGLIGITTTDMTMDLPPPQLPPLLPLDSSLKSPPEIDDSNNNNNNKPKYYAVRVGYAVAKTDEDDDSVGDNKPVATIRSAIFLHWEDVKQFVEFATSSTQQSAGVAGKSDEDEANASSKGSVAATAGGASAAAVGGAYGLSVPFHHNVEYKVFDDISRAERYLNKASTAASSSSSSSVATATTKKKSSSKSSKLKSSSTKMRSLMHLTMPSKSFNPITKKWQAMYEMALQYKATHGNLDVPSSSKDENYAQYEDLSKWIKYQRSSYRSYLENPTGGKHSMTDEKVLQLKEAGFTWISSDKRAWLEEAAAEGGSGAKKRGRPRKTASSNLRLNLAAAAATSGSSAAAVMVAGTGGKIPINKPIRVKWLATYQKLKEYKERTNSLDIPEEETDEELVALRLWVKGQKNLYSRWRQGYDVGMTQEKADMLKVLGMEFPPSWEDMYAKAVAYKVQHGNTLHGISKNSDDPILAAWIARQDEVLCRHLQGKGTRLSDDQAIKLLSLGVNGGQRGAAVEGGVSAPAAFVLGGGGTGGGSQKIIAMGRTEASVNFDEKWNAMFMKLREFKAEHGHCNVNTTSGTDLAHWVAAQRRMYNKLVNGKPGKRASLDAVKMQRLTDIGFVFRPRGSYTSWEDQMTALWQFRHENGHCRVPVNHPTLGSFVKLVRRDYKNWTLGKASSMTPEREAALKGVGFTFEGGKTPQRTDGPIKSWDERLEELIQFKAEFGHTVVPQNSGQLGAWVHSQRVHYKKFKAGEKSAMTAEKALRLTEMGFCFNASDRFRGNKRHRTHEQTAAEELQQQQQQQQLQQHQLQHQHDQHQQHYHMQEMVHVPQGFQPYI</sequence>
<dbReference type="InterPro" id="IPR005114">
    <property type="entry name" value="Helicase_assoc"/>
</dbReference>
<feature type="compositionally biased region" description="Acidic residues" evidence="1">
    <location>
        <begin position="17"/>
        <end position="35"/>
    </location>
</feature>
<accession>A0ABD3ME99</accession>
<protein>
    <recommendedName>
        <fullName evidence="2">Helicase-associated domain-containing protein</fullName>
    </recommendedName>
</protein>
<feature type="compositionally biased region" description="Low complexity" evidence="1">
    <location>
        <begin position="224"/>
        <end position="235"/>
    </location>
</feature>
<gene>
    <name evidence="3" type="ORF">ACHAWU_009613</name>
</gene>
<dbReference type="PANTHER" id="PTHR33418:SF1">
    <property type="entry name" value="HELICASE-ASSOCIATED DOMAIN-CONTAINING PROTEIN"/>
    <property type="match status" value="1"/>
</dbReference>
<feature type="compositionally biased region" description="Low complexity" evidence="1">
    <location>
        <begin position="828"/>
        <end position="842"/>
    </location>
</feature>
<keyword evidence="4" id="KW-1185">Reference proteome</keyword>
<dbReference type="PANTHER" id="PTHR33418">
    <property type="entry name" value="HELICASE-ASSOCIATED"/>
    <property type="match status" value="1"/>
</dbReference>
<comment type="caution">
    <text evidence="3">The sequence shown here is derived from an EMBL/GenBank/DDBJ whole genome shotgun (WGS) entry which is preliminary data.</text>
</comment>
<organism evidence="3 4">
    <name type="scientific">Discostella pseudostelligera</name>
    <dbReference type="NCBI Taxonomy" id="259834"/>
    <lineage>
        <taxon>Eukaryota</taxon>
        <taxon>Sar</taxon>
        <taxon>Stramenopiles</taxon>
        <taxon>Ochrophyta</taxon>
        <taxon>Bacillariophyta</taxon>
        <taxon>Coscinodiscophyceae</taxon>
        <taxon>Thalassiosirophycidae</taxon>
        <taxon>Stephanodiscales</taxon>
        <taxon>Stephanodiscaceae</taxon>
        <taxon>Discostella</taxon>
    </lineage>
</organism>
<feature type="compositionally biased region" description="Low complexity" evidence="1">
    <location>
        <begin position="36"/>
        <end position="49"/>
    </location>
</feature>